<dbReference type="InterPro" id="IPR025476">
    <property type="entry name" value="Helitron_helicase-like"/>
</dbReference>
<comment type="caution">
    <text evidence="2">The sequence shown here is derived from an EMBL/GenBank/DDBJ whole genome shotgun (WGS) entry which is preliminary data.</text>
</comment>
<sequence length="167" mass="18726">LFTAFNILQRRSMLRSVAAKTRHSWFKNVASELNQVQSDVAKVVAHKMATETLYDTPLSQHEVRVMSLMKQVQSVTRLVDGSNGSRLSMRNEARSMIISKGLPGFFVTLNPADIYNPIVQLLAGAEIDIDHLLPGEVPNSYRQGLLVAKNPFVAAKFFNLYVKAFFQ</sequence>
<accession>A0A4Y7S4C3</accession>
<protein>
    <recommendedName>
        <fullName evidence="1">Helitron helicase-like domain-containing protein</fullName>
    </recommendedName>
</protein>
<name>A0A4Y7S4C3_COPMI</name>
<dbReference type="AlphaFoldDB" id="A0A4Y7S4C3"/>
<proteinExistence type="predicted"/>
<feature type="non-terminal residue" evidence="2">
    <location>
        <position position="167"/>
    </location>
</feature>
<dbReference type="STRING" id="71717.A0A4Y7S4C3"/>
<evidence type="ECO:0000313" key="3">
    <source>
        <dbReference type="Proteomes" id="UP000298030"/>
    </source>
</evidence>
<dbReference type="Pfam" id="PF14214">
    <property type="entry name" value="Helitron_like_N"/>
    <property type="match status" value="1"/>
</dbReference>
<evidence type="ECO:0000259" key="1">
    <source>
        <dbReference type="Pfam" id="PF14214"/>
    </source>
</evidence>
<feature type="domain" description="Helitron helicase-like" evidence="1">
    <location>
        <begin position="2"/>
        <end position="167"/>
    </location>
</feature>
<feature type="non-terminal residue" evidence="2">
    <location>
        <position position="1"/>
    </location>
</feature>
<dbReference type="Proteomes" id="UP000298030">
    <property type="component" value="Unassembled WGS sequence"/>
</dbReference>
<reference evidence="2 3" key="1">
    <citation type="journal article" date="2019" name="Nat. Ecol. Evol.">
        <title>Megaphylogeny resolves global patterns of mushroom evolution.</title>
        <authorList>
            <person name="Varga T."/>
            <person name="Krizsan K."/>
            <person name="Foldi C."/>
            <person name="Dima B."/>
            <person name="Sanchez-Garcia M."/>
            <person name="Sanchez-Ramirez S."/>
            <person name="Szollosi G.J."/>
            <person name="Szarkandi J.G."/>
            <person name="Papp V."/>
            <person name="Albert L."/>
            <person name="Andreopoulos W."/>
            <person name="Angelini C."/>
            <person name="Antonin V."/>
            <person name="Barry K.W."/>
            <person name="Bougher N.L."/>
            <person name="Buchanan P."/>
            <person name="Buyck B."/>
            <person name="Bense V."/>
            <person name="Catcheside P."/>
            <person name="Chovatia M."/>
            <person name="Cooper J."/>
            <person name="Damon W."/>
            <person name="Desjardin D."/>
            <person name="Finy P."/>
            <person name="Geml J."/>
            <person name="Haridas S."/>
            <person name="Hughes K."/>
            <person name="Justo A."/>
            <person name="Karasinski D."/>
            <person name="Kautmanova I."/>
            <person name="Kiss B."/>
            <person name="Kocsube S."/>
            <person name="Kotiranta H."/>
            <person name="LaButti K.M."/>
            <person name="Lechner B.E."/>
            <person name="Liimatainen K."/>
            <person name="Lipzen A."/>
            <person name="Lukacs Z."/>
            <person name="Mihaltcheva S."/>
            <person name="Morgado L.N."/>
            <person name="Niskanen T."/>
            <person name="Noordeloos M.E."/>
            <person name="Ohm R.A."/>
            <person name="Ortiz-Santana B."/>
            <person name="Ovrebo C."/>
            <person name="Racz N."/>
            <person name="Riley R."/>
            <person name="Savchenko A."/>
            <person name="Shiryaev A."/>
            <person name="Soop K."/>
            <person name="Spirin V."/>
            <person name="Szebenyi C."/>
            <person name="Tomsovsky M."/>
            <person name="Tulloss R.E."/>
            <person name="Uehling J."/>
            <person name="Grigoriev I.V."/>
            <person name="Vagvolgyi C."/>
            <person name="Papp T."/>
            <person name="Martin F.M."/>
            <person name="Miettinen O."/>
            <person name="Hibbett D.S."/>
            <person name="Nagy L.G."/>
        </authorList>
    </citation>
    <scope>NUCLEOTIDE SEQUENCE [LARGE SCALE GENOMIC DNA]</scope>
    <source>
        <strain evidence="2 3">FP101781</strain>
    </source>
</reference>
<dbReference type="OrthoDB" id="432234at2759"/>
<dbReference type="EMBL" id="QPFP01000336">
    <property type="protein sequence ID" value="TEB16192.1"/>
    <property type="molecule type" value="Genomic_DNA"/>
</dbReference>
<gene>
    <name evidence="2" type="ORF">FA13DRAFT_1587981</name>
</gene>
<organism evidence="2 3">
    <name type="scientific">Coprinellus micaceus</name>
    <name type="common">Glistening ink-cap mushroom</name>
    <name type="synonym">Coprinus micaceus</name>
    <dbReference type="NCBI Taxonomy" id="71717"/>
    <lineage>
        <taxon>Eukaryota</taxon>
        <taxon>Fungi</taxon>
        <taxon>Dikarya</taxon>
        <taxon>Basidiomycota</taxon>
        <taxon>Agaricomycotina</taxon>
        <taxon>Agaricomycetes</taxon>
        <taxon>Agaricomycetidae</taxon>
        <taxon>Agaricales</taxon>
        <taxon>Agaricineae</taxon>
        <taxon>Psathyrellaceae</taxon>
        <taxon>Coprinellus</taxon>
    </lineage>
</organism>
<keyword evidence="3" id="KW-1185">Reference proteome</keyword>
<evidence type="ECO:0000313" key="2">
    <source>
        <dbReference type="EMBL" id="TEB16192.1"/>
    </source>
</evidence>